<comment type="caution">
    <text evidence="2">The sequence shown here is derived from an EMBL/GenBank/DDBJ whole genome shotgun (WGS) entry which is preliminary data.</text>
</comment>
<keyword evidence="3" id="KW-1185">Reference proteome</keyword>
<protein>
    <recommendedName>
        <fullName evidence="4">Nucleotidyltransferase</fullName>
    </recommendedName>
</protein>
<feature type="compositionally biased region" description="Low complexity" evidence="1">
    <location>
        <begin position="20"/>
        <end position="35"/>
    </location>
</feature>
<dbReference type="Proteomes" id="UP001221411">
    <property type="component" value="Unassembled WGS sequence"/>
</dbReference>
<evidence type="ECO:0000256" key="1">
    <source>
        <dbReference type="SAM" id="MobiDB-lite"/>
    </source>
</evidence>
<dbReference type="EMBL" id="JAQNDO010000001">
    <property type="protein sequence ID" value="MDC0744808.1"/>
    <property type="molecule type" value="Genomic_DNA"/>
</dbReference>
<feature type="region of interest" description="Disordered" evidence="1">
    <location>
        <begin position="1"/>
        <end position="80"/>
    </location>
</feature>
<accession>A0ABT5ESL2</accession>
<sequence length="395" mass="44370">MPPKLPHTATRPPRKAPHPATVAQAKAPHAAKQPVLKAPHPATVVQRRTPHAGQVLQRMDWQAPDDPGPPPNDQTVQLPPKDPWRHLTNATSSNEWPHRGNELPLVQILVAQQIVKLLRSAQIEARLGGSVAALGYSTTRVPDDIDIDILPKGKHLDEGKKELDRATVLICTRLTRGYRLGAVRDSWYSYVIDQFTLDKSTAYVVSLVIDGKVVCNRHNERSYEVEIHETPLQLKLQLINETAFTFMIKTIDPGEVSVEKYKEVAGFSRLVANCIGRYLQDPRGPKNDRERARQMLRAKLLSAQRTKVIAVCARILLYFGLKDDDGVKSKNDRLNAAQLLDEIVTELRIGFSQGELLHELQQRVPTQEQPPVDVSLLLQQLSQFGILNFFNITKQ</sequence>
<name>A0ABT5ESL2_9BACT</name>
<reference evidence="2 3" key="1">
    <citation type="submission" date="2022-11" db="EMBL/GenBank/DDBJ databases">
        <title>Minimal conservation of predation-associated metabolite biosynthetic gene clusters underscores biosynthetic potential of Myxococcota including descriptions for ten novel species: Archangium lansinium sp. nov., Myxococcus landrumus sp. nov., Nannocystis bai.</title>
        <authorList>
            <person name="Ahearne A."/>
            <person name="Stevens C."/>
            <person name="Dowd S."/>
        </authorList>
    </citation>
    <scope>NUCLEOTIDE SEQUENCE [LARGE SCALE GENOMIC DNA]</scope>
    <source>
        <strain evidence="2 3">RJM3</strain>
    </source>
</reference>
<organism evidence="2 3">
    <name type="scientific">Polyangium mundeleinium</name>
    <dbReference type="NCBI Taxonomy" id="2995306"/>
    <lineage>
        <taxon>Bacteria</taxon>
        <taxon>Pseudomonadati</taxon>
        <taxon>Myxococcota</taxon>
        <taxon>Polyangia</taxon>
        <taxon>Polyangiales</taxon>
        <taxon>Polyangiaceae</taxon>
        <taxon>Polyangium</taxon>
    </lineage>
</organism>
<dbReference type="RefSeq" id="WP_271921725.1">
    <property type="nucleotide sequence ID" value="NZ_JAQNDO010000001.1"/>
</dbReference>
<proteinExistence type="predicted"/>
<evidence type="ECO:0000313" key="3">
    <source>
        <dbReference type="Proteomes" id="UP001221411"/>
    </source>
</evidence>
<evidence type="ECO:0000313" key="2">
    <source>
        <dbReference type="EMBL" id="MDC0744808.1"/>
    </source>
</evidence>
<evidence type="ECO:0008006" key="4">
    <source>
        <dbReference type="Google" id="ProtNLM"/>
    </source>
</evidence>
<gene>
    <name evidence="2" type="ORF">POL67_25980</name>
</gene>